<gene>
    <name evidence="1" type="ORF">CFH90_08380</name>
</gene>
<evidence type="ECO:0000313" key="1">
    <source>
        <dbReference type="EMBL" id="AZN64040.1"/>
    </source>
</evidence>
<name>A0A3Q8XF99_ACIJO</name>
<accession>A0A3Q8XF99</accession>
<dbReference type="RefSeq" id="WP_126036519.1">
    <property type="nucleotide sequence ID" value="NZ_CP022298.1"/>
</dbReference>
<dbReference type="EMBL" id="CP022298">
    <property type="protein sequence ID" value="AZN64040.1"/>
    <property type="molecule type" value="Genomic_DNA"/>
</dbReference>
<protein>
    <submittedName>
        <fullName evidence="1">Uncharacterized protein</fullName>
    </submittedName>
</protein>
<dbReference type="AlphaFoldDB" id="A0A3Q8XF99"/>
<proteinExistence type="predicted"/>
<sequence length="90" mass="9924">MNDSEQTYKAIVQSLISQADVQTERLAVRAKLDVQAAELRPNVLVRVLISEATAKSALRIQKSAVQSIEGEDSILSARMAVCRRRNTISL</sequence>
<reference evidence="1 2" key="1">
    <citation type="submission" date="2017-06" db="EMBL/GenBank/DDBJ databases">
        <title>Complete Genome Sequence of the Carbazole-Degrading Bacterium Acinetobacter johnsonii IC001.</title>
        <authorList>
            <person name="Vejarano F."/>
            <person name="Suzuki-Minakuchi C."/>
            <person name="Ohtsubo Y."/>
            <person name="Tsuda M."/>
            <person name="Okada K."/>
            <person name="Nojiri H."/>
        </authorList>
    </citation>
    <scope>NUCLEOTIDE SEQUENCE [LARGE SCALE GENOMIC DNA]</scope>
    <source>
        <strain evidence="1 2">IC001</strain>
    </source>
</reference>
<evidence type="ECO:0000313" key="2">
    <source>
        <dbReference type="Proteomes" id="UP000276980"/>
    </source>
</evidence>
<organism evidence="1 2">
    <name type="scientific">Acinetobacter johnsonii</name>
    <dbReference type="NCBI Taxonomy" id="40214"/>
    <lineage>
        <taxon>Bacteria</taxon>
        <taxon>Pseudomonadati</taxon>
        <taxon>Pseudomonadota</taxon>
        <taxon>Gammaproteobacteria</taxon>
        <taxon>Moraxellales</taxon>
        <taxon>Moraxellaceae</taxon>
        <taxon>Acinetobacter</taxon>
    </lineage>
</organism>
<dbReference type="Proteomes" id="UP000276980">
    <property type="component" value="Chromosome"/>
</dbReference>